<organism evidence="1">
    <name type="scientific">Magnetococcus massalia (strain MO-1)</name>
    <dbReference type="NCBI Taxonomy" id="451514"/>
    <lineage>
        <taxon>Bacteria</taxon>
        <taxon>Pseudomonadati</taxon>
        <taxon>Pseudomonadota</taxon>
        <taxon>Magnetococcia</taxon>
        <taxon>Magnetococcales</taxon>
        <taxon>Magnetococcaceae</taxon>
        <taxon>Magnetococcus</taxon>
    </lineage>
</organism>
<evidence type="ECO:0000313" key="1">
    <source>
        <dbReference type="EMBL" id="CRH05280.1"/>
    </source>
</evidence>
<accession>A0A1S7LE98</accession>
<protein>
    <recommendedName>
        <fullName evidence="2">Sulfotransferase domain-containing protein</fullName>
    </recommendedName>
</protein>
<evidence type="ECO:0008006" key="2">
    <source>
        <dbReference type="Google" id="ProtNLM"/>
    </source>
</evidence>
<reference evidence="1" key="1">
    <citation type="submission" date="2015-04" db="EMBL/GenBank/DDBJ databases">
        <authorList>
            <person name="Syromyatnikov M.Y."/>
            <person name="Popov V.N."/>
        </authorList>
    </citation>
    <scope>NUCLEOTIDE SEQUENCE</scope>
    <source>
        <strain evidence="1">MO-1</strain>
    </source>
</reference>
<sequence>MKKIIRKFLKTPYIETRLKRIYGIEDAIYLNEIETSLANDNVWYFSKMKTGTTLICNTLAFYNAAVNDIENISFDTLTRGGVGRLGPRLTRDLTELLEFQRATNKKLLIHTHSLLPEAAPALLICSTRNAFDYAVSSFFFHYKNRVGGDYTTVDEVLPEIVKKYCATHKLQLEAISRCSKVIEVKYEDLVTRKEENLKKIINEIYGDTSVRLLIE</sequence>
<dbReference type="EMBL" id="LO017727">
    <property type="protein sequence ID" value="CRH05280.1"/>
    <property type="molecule type" value="Genomic_DNA"/>
</dbReference>
<dbReference type="InterPro" id="IPR027417">
    <property type="entry name" value="P-loop_NTPase"/>
</dbReference>
<dbReference type="SUPFAM" id="SSF52540">
    <property type="entry name" value="P-loop containing nucleoside triphosphate hydrolases"/>
    <property type="match status" value="1"/>
</dbReference>
<gene>
    <name evidence="1" type="ORF">MAGMO_1086</name>
</gene>
<dbReference type="AlphaFoldDB" id="A0A1S7LE98"/>
<proteinExistence type="predicted"/>
<name>A0A1S7LE98_MAGMO</name>
<dbReference type="Gene3D" id="3.40.50.300">
    <property type="entry name" value="P-loop containing nucleotide triphosphate hydrolases"/>
    <property type="match status" value="1"/>
</dbReference>